<dbReference type="Gene3D" id="1.20.1250.20">
    <property type="entry name" value="MFS general substrate transporter like domains"/>
    <property type="match status" value="1"/>
</dbReference>
<reference evidence="9 10" key="1">
    <citation type="submission" date="2016-02" db="EMBL/GenBank/DDBJ databases">
        <title>Comparative genomic and transcriptomic foundation for Pichia pastoris.</title>
        <authorList>
            <person name="Love K.R."/>
            <person name="Shah K.A."/>
            <person name="Whittaker C.A."/>
            <person name="Wu J."/>
            <person name="Bartlett M.C."/>
            <person name="Ma D."/>
            <person name="Leeson R.L."/>
            <person name="Priest M."/>
            <person name="Young S.K."/>
            <person name="Love J.C."/>
        </authorList>
    </citation>
    <scope>NUCLEOTIDE SEQUENCE [LARGE SCALE GENOMIC DNA]</scope>
    <source>
        <strain evidence="9 10">ATCC 28485</strain>
    </source>
</reference>
<feature type="transmembrane region" description="Helical" evidence="7">
    <location>
        <begin position="219"/>
        <end position="241"/>
    </location>
</feature>
<feature type="region of interest" description="Disordered" evidence="6">
    <location>
        <begin position="1"/>
        <end position="21"/>
    </location>
</feature>
<feature type="transmembrane region" description="Helical" evidence="7">
    <location>
        <begin position="447"/>
        <end position="468"/>
    </location>
</feature>
<evidence type="ECO:0000256" key="2">
    <source>
        <dbReference type="ARBA" id="ARBA00022448"/>
    </source>
</evidence>
<evidence type="ECO:0000256" key="6">
    <source>
        <dbReference type="SAM" id="MobiDB-lite"/>
    </source>
</evidence>
<evidence type="ECO:0000259" key="8">
    <source>
        <dbReference type="PROSITE" id="PS50850"/>
    </source>
</evidence>
<proteinExistence type="predicted"/>
<dbReference type="Pfam" id="PF07690">
    <property type="entry name" value="MFS_1"/>
    <property type="match status" value="1"/>
</dbReference>
<feature type="compositionally biased region" description="Polar residues" evidence="6">
    <location>
        <begin position="12"/>
        <end position="21"/>
    </location>
</feature>
<dbReference type="PANTHER" id="PTHR43791">
    <property type="entry name" value="PERMEASE-RELATED"/>
    <property type="match status" value="1"/>
</dbReference>
<dbReference type="PROSITE" id="PS50850">
    <property type="entry name" value="MFS"/>
    <property type="match status" value="1"/>
</dbReference>
<keyword evidence="5 7" id="KW-0472">Membrane</keyword>
<feature type="transmembrane region" description="Helical" evidence="7">
    <location>
        <begin position="289"/>
        <end position="315"/>
    </location>
</feature>
<evidence type="ECO:0000256" key="4">
    <source>
        <dbReference type="ARBA" id="ARBA00022989"/>
    </source>
</evidence>
<dbReference type="AlphaFoldDB" id="A0A1B2JCJ5"/>
<feature type="compositionally biased region" description="Basic and acidic residues" evidence="6">
    <location>
        <begin position="1"/>
        <end position="10"/>
    </location>
</feature>
<dbReference type="SUPFAM" id="SSF103473">
    <property type="entry name" value="MFS general substrate transporter"/>
    <property type="match status" value="1"/>
</dbReference>
<dbReference type="InterPro" id="IPR011701">
    <property type="entry name" value="MFS"/>
</dbReference>
<keyword evidence="10" id="KW-1185">Reference proteome</keyword>
<evidence type="ECO:0000313" key="9">
    <source>
        <dbReference type="EMBL" id="ANZ75717.1"/>
    </source>
</evidence>
<evidence type="ECO:0000256" key="7">
    <source>
        <dbReference type="SAM" id="Phobius"/>
    </source>
</evidence>
<sequence length="531" mass="59954">MSFEEKRPVHLETQSTSSSDDQNLNYYDIDFQDADVYETKEYNAALKKADLRMLIIYSIAYLFTQINKSNVGNAAIMNVEEGDGIRKALGDLTSQQWAWVLSIFFYPYLFFEPVTTMLLKKFSPRVWQSRLMLTWGSISMLQAVAKNYQGILAVRFFLGLAEAGFYTGIIYHFSFWYRPRQLPTRIAIFYGCGQLSSAFSGIVAYGISFMNGKQGLYGWQWLFIFEGIPTVACGIYSAYYLPNYPEDSKFLTEREKLLVVSRLPKSAPKRRDGFFVLSEIKELLKDSTFYSYTGIWLFFGIGSWGLSTVIPTVLFELGFSSTAETQLMTMPGSIIGFFLLNAFGWLIQKRLVNGYQVGFGMAVTLTVGYIILAAISNPYAKYVFLVICTAVTNSIFAILWADRVRVARGTSSTGLAVGWTNAICQLMGIVSPQFYQPKFGPTYRTSFIISAVLCFWGTVSVAATWFLVYRRGILHTEGAYLEDEDIVKRDEFGLTQARIDEVIRAREDPPLLTQILIQLGLKSTGRAGNLS</sequence>
<evidence type="ECO:0000256" key="1">
    <source>
        <dbReference type="ARBA" id="ARBA00004141"/>
    </source>
</evidence>
<dbReference type="EMBL" id="CP014585">
    <property type="protein sequence ID" value="ANZ75717.1"/>
    <property type="molecule type" value="Genomic_DNA"/>
</dbReference>
<dbReference type="InterPro" id="IPR020846">
    <property type="entry name" value="MFS_dom"/>
</dbReference>
<dbReference type="OrthoDB" id="2962993at2759"/>
<keyword evidence="3 7" id="KW-0812">Transmembrane</keyword>
<gene>
    <name evidence="9" type="primary">TNA1</name>
    <name evidence="9" type="ORF">ATY40_BA7503313</name>
</gene>
<dbReference type="GO" id="GO:0022857">
    <property type="term" value="F:transmembrane transporter activity"/>
    <property type="evidence" value="ECO:0007669"/>
    <property type="project" value="InterPro"/>
</dbReference>
<protein>
    <submittedName>
        <fullName evidence="9">BA75_03313T0</fullName>
    </submittedName>
</protein>
<name>A0A1B2JCJ5_PICPA</name>
<feature type="transmembrane region" description="Helical" evidence="7">
    <location>
        <begin position="359"/>
        <end position="376"/>
    </location>
</feature>
<dbReference type="FunFam" id="1.20.1250.20:FF:000018">
    <property type="entry name" value="MFS transporter permease"/>
    <property type="match status" value="1"/>
</dbReference>
<keyword evidence="4 7" id="KW-1133">Transmembrane helix</keyword>
<evidence type="ECO:0000256" key="3">
    <source>
        <dbReference type="ARBA" id="ARBA00022692"/>
    </source>
</evidence>
<evidence type="ECO:0000256" key="5">
    <source>
        <dbReference type="ARBA" id="ARBA00023136"/>
    </source>
</evidence>
<keyword evidence="2" id="KW-0813">Transport</keyword>
<feature type="transmembrane region" description="Helical" evidence="7">
    <location>
        <begin position="97"/>
        <end position="119"/>
    </location>
</feature>
<feature type="transmembrane region" description="Helical" evidence="7">
    <location>
        <begin position="382"/>
        <end position="401"/>
    </location>
</feature>
<feature type="transmembrane region" description="Helical" evidence="7">
    <location>
        <begin position="187"/>
        <end position="207"/>
    </location>
</feature>
<feature type="transmembrane region" description="Helical" evidence="7">
    <location>
        <begin position="154"/>
        <end position="175"/>
    </location>
</feature>
<dbReference type="InterPro" id="IPR036259">
    <property type="entry name" value="MFS_trans_sf"/>
</dbReference>
<evidence type="ECO:0000313" key="10">
    <source>
        <dbReference type="Proteomes" id="UP000094565"/>
    </source>
</evidence>
<feature type="transmembrane region" description="Helical" evidence="7">
    <location>
        <begin position="327"/>
        <end position="347"/>
    </location>
</feature>
<feature type="domain" description="Major facilitator superfamily (MFS) profile" evidence="8">
    <location>
        <begin position="53"/>
        <end position="469"/>
    </location>
</feature>
<dbReference type="GO" id="GO:0016020">
    <property type="term" value="C:membrane"/>
    <property type="evidence" value="ECO:0007669"/>
    <property type="project" value="UniProtKB-SubCell"/>
</dbReference>
<dbReference type="Proteomes" id="UP000094565">
    <property type="component" value="Chromosome 2"/>
</dbReference>
<accession>A0A1B2JCJ5</accession>
<dbReference type="PANTHER" id="PTHR43791:SF51">
    <property type="entry name" value="MAJOR FACILITATOR SUPERFAMILY (MFS) PROFILE DOMAIN-CONTAINING PROTEIN"/>
    <property type="match status" value="1"/>
</dbReference>
<comment type="subcellular location">
    <subcellularLocation>
        <location evidence="1">Membrane</location>
        <topology evidence="1">Multi-pass membrane protein</topology>
    </subcellularLocation>
</comment>
<feature type="transmembrane region" description="Helical" evidence="7">
    <location>
        <begin position="413"/>
        <end position="435"/>
    </location>
</feature>
<organism evidence="9 10">
    <name type="scientific">Komagataella pastoris</name>
    <name type="common">Yeast</name>
    <name type="synonym">Pichia pastoris</name>
    <dbReference type="NCBI Taxonomy" id="4922"/>
    <lineage>
        <taxon>Eukaryota</taxon>
        <taxon>Fungi</taxon>
        <taxon>Dikarya</taxon>
        <taxon>Ascomycota</taxon>
        <taxon>Saccharomycotina</taxon>
        <taxon>Pichiomycetes</taxon>
        <taxon>Pichiales</taxon>
        <taxon>Pichiaceae</taxon>
        <taxon>Komagataella</taxon>
    </lineage>
</organism>